<dbReference type="GO" id="GO:0004803">
    <property type="term" value="F:transposase activity"/>
    <property type="evidence" value="ECO:0007669"/>
    <property type="project" value="InterPro"/>
</dbReference>
<sequence>MLHVGLDLSRTRLDVHVMDQTGTSVAVTTAAPDAGGLTSLAYRLGEFGQPITAVIESMNGARFIHDQLELRGWTVEIADAVKVKGFAPLACKTDKIDAWVLAELSRRDLVPAIWLPSPGVRANRERARWRLHLVRHRTALKNRIHATLLAFGHPCPVSDLFGVAGRRLLDGLGLPEPWAGDVTAALRLIDVLDGEIDDCEAALRREGAEHRYVPTLMTAPGIGWVLGYTIAAEIGDITRFPTAKKLVGYTGLCPSVDQSGGHDWRGSLAKNGPKYLRWALIEAATHAARHPVYRDRYQHTKARLGRQRGPSIARVDIARKLTEAIWHMLTDNKPFAPAGATNTALAA</sequence>
<reference evidence="3 5" key="1">
    <citation type="submission" date="2016-12" db="EMBL/GenBank/DDBJ databases">
        <authorList>
            <person name="Song W.-J."/>
            <person name="Kurnit D.M."/>
        </authorList>
    </citation>
    <scope>NUCLEOTIDE SEQUENCE [LARGE SCALE GENOMIC DNA]</scope>
    <source>
        <strain evidence="3 5">DSM 43162</strain>
    </source>
</reference>
<feature type="domain" description="Transposase IS116/IS110/IS902 C-terminal" evidence="2">
    <location>
        <begin position="215"/>
        <end position="297"/>
    </location>
</feature>
<dbReference type="InterPro" id="IPR003346">
    <property type="entry name" value="Transposase_20"/>
</dbReference>
<organism evidence="3 5">
    <name type="scientific">Geodermatophilus obscurus</name>
    <dbReference type="NCBI Taxonomy" id="1861"/>
    <lineage>
        <taxon>Bacteria</taxon>
        <taxon>Bacillati</taxon>
        <taxon>Actinomycetota</taxon>
        <taxon>Actinomycetes</taxon>
        <taxon>Geodermatophilales</taxon>
        <taxon>Geodermatophilaceae</taxon>
        <taxon>Geodermatophilus</taxon>
    </lineage>
</organism>
<dbReference type="Pfam" id="PF02371">
    <property type="entry name" value="Transposase_20"/>
    <property type="match status" value="1"/>
</dbReference>
<dbReference type="OrthoDB" id="9815354at2"/>
<dbReference type="GO" id="GO:0003677">
    <property type="term" value="F:DNA binding"/>
    <property type="evidence" value="ECO:0007669"/>
    <property type="project" value="InterPro"/>
</dbReference>
<proteinExistence type="predicted"/>
<evidence type="ECO:0000313" key="3">
    <source>
        <dbReference type="EMBL" id="SHN58605.1"/>
    </source>
</evidence>
<feature type="domain" description="Transposase IS110-like N-terminal" evidence="1">
    <location>
        <begin position="4"/>
        <end position="149"/>
    </location>
</feature>
<dbReference type="PANTHER" id="PTHR33055:SF13">
    <property type="entry name" value="TRANSPOSASE"/>
    <property type="match status" value="1"/>
</dbReference>
<dbReference type="InterPro" id="IPR002525">
    <property type="entry name" value="Transp_IS110-like_N"/>
</dbReference>
<dbReference type="InterPro" id="IPR047650">
    <property type="entry name" value="Transpos_IS110"/>
</dbReference>
<dbReference type="NCBIfam" id="NF033542">
    <property type="entry name" value="transpos_IS110"/>
    <property type="match status" value="1"/>
</dbReference>
<protein>
    <submittedName>
        <fullName evidence="3">Transposase</fullName>
    </submittedName>
</protein>
<dbReference type="Proteomes" id="UP000184428">
    <property type="component" value="Unassembled WGS sequence"/>
</dbReference>
<evidence type="ECO:0000313" key="4">
    <source>
        <dbReference type="EMBL" id="SHN88407.1"/>
    </source>
</evidence>
<dbReference type="PANTHER" id="PTHR33055">
    <property type="entry name" value="TRANSPOSASE FOR INSERTION SEQUENCE ELEMENT IS1111A"/>
    <property type="match status" value="1"/>
</dbReference>
<dbReference type="EMBL" id="FRDM01000003">
    <property type="protein sequence ID" value="SHN58605.1"/>
    <property type="molecule type" value="Genomic_DNA"/>
</dbReference>
<dbReference type="GO" id="GO:0006313">
    <property type="term" value="P:DNA transposition"/>
    <property type="evidence" value="ECO:0007669"/>
    <property type="project" value="InterPro"/>
</dbReference>
<evidence type="ECO:0000259" key="2">
    <source>
        <dbReference type="Pfam" id="PF02371"/>
    </source>
</evidence>
<evidence type="ECO:0000259" key="1">
    <source>
        <dbReference type="Pfam" id="PF01548"/>
    </source>
</evidence>
<dbReference type="RefSeq" id="WP_083606010.1">
    <property type="nucleotide sequence ID" value="NZ_FRDM01000003.1"/>
</dbReference>
<dbReference type="EMBL" id="FRDM01000045">
    <property type="protein sequence ID" value="SHN88407.1"/>
    <property type="molecule type" value="Genomic_DNA"/>
</dbReference>
<dbReference type="AlphaFoldDB" id="A0A1M7SJE1"/>
<evidence type="ECO:0000313" key="5">
    <source>
        <dbReference type="Proteomes" id="UP000184428"/>
    </source>
</evidence>
<name>A0A1M7SJE1_9ACTN</name>
<gene>
    <name evidence="3" type="ORF">SAMN05660350_00789</name>
    <name evidence="4" type="ORF">SAMN05660350_04492</name>
</gene>
<dbReference type="Pfam" id="PF01548">
    <property type="entry name" value="DEDD_Tnp_IS110"/>
    <property type="match status" value="1"/>
</dbReference>
<accession>A0A1M7SJE1</accession>